<dbReference type="AlphaFoldDB" id="A0AAJ5R0J2"/>
<sequence>MSKQAPQRCQFFFTAKALAALPPDPQRDYIVRDANTPGLALCVTKGGHKSFRFCYTADQFDRQGKRV</sequence>
<dbReference type="GeneID" id="93905437"/>
<reference evidence="1" key="1">
    <citation type="journal article" date="2022" name="Phytopathology">
        <title>Complete circularized genome resources of seven strains of Xylella fastidiosa subsp. fastidiosa using hybrid assembly reveals unknown plasmids.</title>
        <authorList>
            <person name="Velasco-Amo M.D.P."/>
            <person name="Arias-Giraldo L.F.F."/>
            <person name="Ecija M.R."/>
            <person name="De La Fuente L."/>
            <person name="Marco-Noales E."/>
            <person name="Moralejo E."/>
            <person name="Navas-Cort J.A."/>
            <person name="Landa B.B."/>
        </authorList>
    </citation>
    <scope>NUCLEOTIDE SEQUENCE</scope>
    <source>
        <strain evidence="1">CFBP8073</strain>
    </source>
</reference>
<dbReference type="RefSeq" id="WP_004089756.1">
    <property type="nucleotide sequence ID" value="NZ_CP040799.1"/>
</dbReference>
<accession>A0AAJ5R0J2</accession>
<gene>
    <name evidence="1" type="ORF">OK117_08695</name>
</gene>
<dbReference type="Proteomes" id="UP001211513">
    <property type="component" value="Chromosome"/>
</dbReference>
<name>A0AAJ5R0J2_XYLFS</name>
<reference evidence="1" key="2">
    <citation type="submission" date="2022-10" db="EMBL/GenBank/DDBJ databases">
        <authorList>
            <person name="Landa B."/>
            <person name="Arias-Giraldo L.F."/>
            <person name="Roman-Ecija M."/>
            <person name="Velasco-Amo M.P."/>
            <person name="De La Fuente L."/>
            <person name="Marco-Noales E."/>
            <person name="Moralejo E."/>
        </authorList>
    </citation>
    <scope>NUCLEOTIDE SEQUENCE</scope>
    <source>
        <strain evidence="1">CFBP8073</strain>
    </source>
</reference>
<proteinExistence type="predicted"/>
<evidence type="ECO:0000313" key="2">
    <source>
        <dbReference type="Proteomes" id="UP001211513"/>
    </source>
</evidence>
<dbReference type="Gene3D" id="3.30.160.390">
    <property type="entry name" value="Integrase, DNA-binding domain"/>
    <property type="match status" value="1"/>
</dbReference>
<protein>
    <submittedName>
        <fullName evidence="1">DUF4102 domain-containing protein</fullName>
    </submittedName>
</protein>
<evidence type="ECO:0000313" key="1">
    <source>
        <dbReference type="EMBL" id="WCF27711.1"/>
    </source>
</evidence>
<organism evidence="1 2">
    <name type="scientific">Xylella fastidiosa subsp. fastidiosa</name>
    <dbReference type="NCBI Taxonomy" id="644356"/>
    <lineage>
        <taxon>Bacteria</taxon>
        <taxon>Pseudomonadati</taxon>
        <taxon>Pseudomonadota</taxon>
        <taxon>Gammaproteobacteria</taxon>
        <taxon>Lysobacterales</taxon>
        <taxon>Lysobacteraceae</taxon>
        <taxon>Xylella</taxon>
    </lineage>
</organism>
<dbReference type="InterPro" id="IPR038488">
    <property type="entry name" value="Integrase_DNA-bd_sf"/>
</dbReference>
<dbReference type="EMBL" id="CP109886">
    <property type="protein sequence ID" value="WCF27711.1"/>
    <property type="molecule type" value="Genomic_DNA"/>
</dbReference>